<gene>
    <name evidence="1" type="ORF">IC229_11930</name>
</gene>
<keyword evidence="2" id="KW-1185">Reference proteome</keyword>
<evidence type="ECO:0000313" key="1">
    <source>
        <dbReference type="EMBL" id="MBD2701351.1"/>
    </source>
</evidence>
<name>A0A927AQX8_9BACT</name>
<evidence type="ECO:0000313" key="2">
    <source>
        <dbReference type="Proteomes" id="UP000598820"/>
    </source>
</evidence>
<dbReference type="RefSeq" id="WP_190887209.1">
    <property type="nucleotide sequence ID" value="NZ_JACWZY010000008.1"/>
</dbReference>
<dbReference type="EMBL" id="JACWZY010000008">
    <property type="protein sequence ID" value="MBD2701351.1"/>
    <property type="molecule type" value="Genomic_DNA"/>
</dbReference>
<reference evidence="1" key="1">
    <citation type="submission" date="2020-09" db="EMBL/GenBank/DDBJ databases">
        <authorList>
            <person name="Kim M.K."/>
        </authorList>
    </citation>
    <scope>NUCLEOTIDE SEQUENCE</scope>
    <source>
        <strain evidence="1">BT702</strain>
    </source>
</reference>
<organism evidence="1 2">
    <name type="scientific">Spirosoma profusum</name>
    <dbReference type="NCBI Taxonomy" id="2771354"/>
    <lineage>
        <taxon>Bacteria</taxon>
        <taxon>Pseudomonadati</taxon>
        <taxon>Bacteroidota</taxon>
        <taxon>Cytophagia</taxon>
        <taxon>Cytophagales</taxon>
        <taxon>Cytophagaceae</taxon>
        <taxon>Spirosoma</taxon>
    </lineage>
</organism>
<dbReference type="AlphaFoldDB" id="A0A927AQX8"/>
<accession>A0A927AQX8</accession>
<dbReference type="Proteomes" id="UP000598820">
    <property type="component" value="Unassembled WGS sequence"/>
</dbReference>
<dbReference type="PROSITE" id="PS51257">
    <property type="entry name" value="PROKAR_LIPOPROTEIN"/>
    <property type="match status" value="1"/>
</dbReference>
<sequence length="136" mass="15042">MKTTTFLFVLLLALVGCRKETISQVDDGTLPGQFRMQIDPVRCAMPTTQRITVQVTGADTYQFTYDRFGAGSYKLADIKATKLSATSHDLTLNGQSIGQYNFEEIRDLKGTKTCWVLEVHHAVGTSEGLAFMGVKE</sequence>
<proteinExistence type="predicted"/>
<protein>
    <submittedName>
        <fullName evidence="1">Uncharacterized protein</fullName>
    </submittedName>
</protein>
<comment type="caution">
    <text evidence="1">The sequence shown here is derived from an EMBL/GenBank/DDBJ whole genome shotgun (WGS) entry which is preliminary data.</text>
</comment>